<evidence type="ECO:0000313" key="3">
    <source>
        <dbReference type="EMBL" id="MBR0575272.1"/>
    </source>
</evidence>
<feature type="transmembrane region" description="Helical" evidence="1">
    <location>
        <begin position="616"/>
        <end position="639"/>
    </location>
</feature>
<feature type="domain" description="VWFA" evidence="2">
    <location>
        <begin position="1"/>
        <end position="178"/>
    </location>
</feature>
<dbReference type="PROSITE" id="PS50234">
    <property type="entry name" value="VWFA"/>
    <property type="match status" value="1"/>
</dbReference>
<gene>
    <name evidence="3" type="ORF">KCG48_02850</name>
</gene>
<keyword evidence="1" id="KW-0472">Membrane</keyword>
<protein>
    <submittedName>
        <fullName evidence="3">VWA domain-containing protein</fullName>
    </submittedName>
</protein>
<dbReference type="InterPro" id="IPR036465">
    <property type="entry name" value="vWFA_dom_sf"/>
</dbReference>
<comment type="caution">
    <text evidence="3">The sequence shown here is derived from an EMBL/GenBank/DDBJ whole genome shotgun (WGS) entry which is preliminary data.</text>
</comment>
<dbReference type="Pfam" id="PF00092">
    <property type="entry name" value="VWA"/>
    <property type="match status" value="1"/>
</dbReference>
<organism evidence="3 4">
    <name type="scientific">Proteiniclasticum sediminis</name>
    <dbReference type="NCBI Taxonomy" id="2804028"/>
    <lineage>
        <taxon>Bacteria</taxon>
        <taxon>Bacillati</taxon>
        <taxon>Bacillota</taxon>
        <taxon>Clostridia</taxon>
        <taxon>Eubacteriales</taxon>
        <taxon>Clostridiaceae</taxon>
        <taxon>Proteiniclasticum</taxon>
    </lineage>
</organism>
<keyword evidence="1" id="KW-0812">Transmembrane</keyword>
<reference evidence="3" key="1">
    <citation type="submission" date="2021-04" db="EMBL/GenBank/DDBJ databases">
        <title>Proteiniclasticum sedimins sp. nov., an obligate anaerobic bacterium isolated from anaerobic sludge.</title>
        <authorList>
            <person name="Liu J."/>
        </authorList>
    </citation>
    <scope>NUCLEOTIDE SEQUENCE</scope>
    <source>
        <strain evidence="3">BAD-10</strain>
    </source>
</reference>
<dbReference type="Proteomes" id="UP000675379">
    <property type="component" value="Unassembled WGS sequence"/>
</dbReference>
<dbReference type="Gene3D" id="3.40.50.410">
    <property type="entry name" value="von Willebrand factor, type A domain"/>
    <property type="match status" value="1"/>
</dbReference>
<name>A0A941CMD2_9CLOT</name>
<evidence type="ECO:0000313" key="4">
    <source>
        <dbReference type="Proteomes" id="UP000675379"/>
    </source>
</evidence>
<proteinExistence type="predicted"/>
<accession>A0A941CMD2</accession>
<keyword evidence="1" id="KW-1133">Transmembrane helix</keyword>
<evidence type="ECO:0000256" key="1">
    <source>
        <dbReference type="SAM" id="Phobius"/>
    </source>
</evidence>
<evidence type="ECO:0000259" key="2">
    <source>
        <dbReference type="PROSITE" id="PS50234"/>
    </source>
</evidence>
<sequence>MNNTDPAKMRETAANIFIDLLSPEDNLGIISFSTDVVEVQPMINVGQATKAAIKGNLTGQLEGGGDTDYLKAFQKANEQLSSITDPNIKKVIVFVTDGSPDPDPARTAEPGFMDTYMNSFWDTIRSIGNNGYPVYSVAFGSIDMSVLDRIAVETQGQSKVFSSPADVAMEFFTIINQLKNRNVFLNENTSLVGARDLDFIMDKYVSQATFVLANTTGPIDLSLIPPDGVQDNGKVIVERSANYTLVTLNQEETELSGAWKIRVSGTTELALLGAKDMFLKIWIDTPITNIQHPINDPLVVKATLTGALSDNMQVEGIVLVNGVQALKPLTMTKEGENTYIGEFLDTGTEGNYQVVIQVVDEEQIIANTSSTVHVKVLPTLTSDISFVNEGFRLGESRIVTSTLQMGTVNLKESADLKLEFFNLVASYSGGVEKVFSLFDNGLPENSDVKAQDGRFSTNITFDTEGAIKLALKARGLYKNEIFILEKEVGTSSVFPPGKVDVSISSDRILALKNQKIPLDLTLKSSSNFPEVIQLIIPETYGLLDVSKILINAMETKTVRVNFTPAADFSLSDFEIPVSFKAESSYTTVLSNASAYPVKITTNFMRFISSVVRRLPVVVQLLSVLVILASGVIALGLVFYNSRFRPATYVTGKLMFTVHKDNPEDYLVSGKVDLKLKDFKKDHIVITLNPAKESVADVYIKGSKYSYDIILEKRYEKSRFKFIDGYKSVKKRPGEAVYIRTTEPGILLVNQSIYTNMELVGDVIFNSAEYLFKYESAGTHPAKDPDAKDILEGRM</sequence>
<dbReference type="CDD" id="cd00198">
    <property type="entry name" value="vWFA"/>
    <property type="match status" value="1"/>
</dbReference>
<dbReference type="InterPro" id="IPR002035">
    <property type="entry name" value="VWF_A"/>
</dbReference>
<keyword evidence="4" id="KW-1185">Reference proteome</keyword>
<dbReference type="AlphaFoldDB" id="A0A941CMD2"/>
<dbReference type="SUPFAM" id="SSF53300">
    <property type="entry name" value="vWA-like"/>
    <property type="match status" value="1"/>
</dbReference>
<dbReference type="EMBL" id="JAGSCS010000002">
    <property type="protein sequence ID" value="MBR0575272.1"/>
    <property type="molecule type" value="Genomic_DNA"/>
</dbReference>